<dbReference type="SUPFAM" id="SSF82171">
    <property type="entry name" value="DPP6 N-terminal domain-like"/>
    <property type="match status" value="1"/>
</dbReference>
<keyword evidence="2" id="KW-0732">Signal</keyword>
<accession>A1ZD70</accession>
<gene>
    <name evidence="3" type="ORF">M23134_05115</name>
</gene>
<evidence type="ECO:0000313" key="4">
    <source>
        <dbReference type="Proteomes" id="UP000004095"/>
    </source>
</evidence>
<dbReference type="AlphaFoldDB" id="A1ZD70"/>
<name>A1ZD70_MICM2</name>
<feature type="signal peptide" evidence="2">
    <location>
        <begin position="1"/>
        <end position="19"/>
    </location>
</feature>
<dbReference type="EMBL" id="AAWS01000002">
    <property type="protein sequence ID" value="EAY31609.1"/>
    <property type="molecule type" value="Genomic_DNA"/>
</dbReference>
<evidence type="ECO:0000256" key="1">
    <source>
        <dbReference type="SAM" id="MobiDB-lite"/>
    </source>
</evidence>
<feature type="compositionally biased region" description="Basic and acidic residues" evidence="1">
    <location>
        <begin position="24"/>
        <end position="38"/>
    </location>
</feature>
<protein>
    <recommendedName>
        <fullName evidence="5">WD40-like Beta Propeller Repeat</fullName>
    </recommendedName>
</protein>
<feature type="chain" id="PRO_5002641363" description="WD40-like Beta Propeller Repeat" evidence="2">
    <location>
        <begin position="20"/>
        <end position="310"/>
    </location>
</feature>
<evidence type="ECO:0000256" key="2">
    <source>
        <dbReference type="SAM" id="SignalP"/>
    </source>
</evidence>
<comment type="caution">
    <text evidence="3">The sequence shown here is derived from an EMBL/GenBank/DDBJ whole genome shotgun (WGS) entry which is preliminary data.</text>
</comment>
<keyword evidence="4" id="KW-1185">Reference proteome</keyword>
<dbReference type="OrthoDB" id="9809364at2"/>
<dbReference type="InterPro" id="IPR011659">
    <property type="entry name" value="WD40"/>
</dbReference>
<dbReference type="Proteomes" id="UP000004095">
    <property type="component" value="Unassembled WGS sequence"/>
</dbReference>
<dbReference type="RefSeq" id="WP_002693339.1">
    <property type="nucleotide sequence ID" value="NZ_AAWS01000002.1"/>
</dbReference>
<dbReference type="eggNOG" id="COG0823">
    <property type="taxonomic scope" value="Bacteria"/>
</dbReference>
<evidence type="ECO:0000313" key="3">
    <source>
        <dbReference type="EMBL" id="EAY31609.1"/>
    </source>
</evidence>
<sequence length="310" mass="34976">MKNYCLIFLLLGFVLSLNACDTPKDTSQDRNLPTDKRPSKAPPVPALKDRYFGQKPGITPQPFAPGAVTTANWECCGVASPDLKAFYFVRETGEGEAKKQMEFVVMQHKNNHWQDSVISPRIGTPFMAPDGKTLHLGSRYRDRTKTGEWSEVKKLGAPFKDLPIMRLTTSSKGTYFFDEFKSDFTGDIRYSRLVNGKHEKPKLLSKEINGGKSFHPFIAPDESYLIFDSKRAGGYGDSDIYISFRQKNGTWGTPINLGDKINTPAWEAVASVTSDGKYLFFSRNMGSDKNENVDIYWVDAQIIEMLRPKR</sequence>
<proteinExistence type="predicted"/>
<dbReference type="Pfam" id="PF07676">
    <property type="entry name" value="PD40"/>
    <property type="match status" value="2"/>
</dbReference>
<reference evidence="3 4" key="1">
    <citation type="submission" date="2007-01" db="EMBL/GenBank/DDBJ databases">
        <authorList>
            <person name="Haygood M."/>
            <person name="Podell S."/>
            <person name="Anderson C."/>
            <person name="Hopkinson B."/>
            <person name="Roe K."/>
            <person name="Barbeau K."/>
            <person name="Gaasterland T."/>
            <person name="Ferriera S."/>
            <person name="Johnson J."/>
            <person name="Kravitz S."/>
            <person name="Beeson K."/>
            <person name="Sutton G."/>
            <person name="Rogers Y.-H."/>
            <person name="Friedman R."/>
            <person name="Frazier M."/>
            <person name="Venter J.C."/>
        </authorList>
    </citation>
    <scope>NUCLEOTIDE SEQUENCE [LARGE SCALE GENOMIC DNA]</scope>
    <source>
        <strain evidence="3 4">ATCC 23134</strain>
    </source>
</reference>
<organism evidence="3 4">
    <name type="scientific">Microscilla marina ATCC 23134</name>
    <dbReference type="NCBI Taxonomy" id="313606"/>
    <lineage>
        <taxon>Bacteria</taxon>
        <taxon>Pseudomonadati</taxon>
        <taxon>Bacteroidota</taxon>
        <taxon>Cytophagia</taxon>
        <taxon>Cytophagales</taxon>
        <taxon>Microscillaceae</taxon>
        <taxon>Microscilla</taxon>
    </lineage>
</organism>
<feature type="region of interest" description="Disordered" evidence="1">
    <location>
        <begin position="24"/>
        <end position="46"/>
    </location>
</feature>
<evidence type="ECO:0008006" key="5">
    <source>
        <dbReference type="Google" id="ProtNLM"/>
    </source>
</evidence>